<dbReference type="GO" id="GO:0120147">
    <property type="term" value="F:formylglycine-generating oxidase activity"/>
    <property type="evidence" value="ECO:0007669"/>
    <property type="project" value="TreeGrafter"/>
</dbReference>
<evidence type="ECO:0000259" key="2">
    <source>
        <dbReference type="Pfam" id="PF03781"/>
    </source>
</evidence>
<proteinExistence type="predicted"/>
<dbReference type="EMBL" id="JAZHOG010000008">
    <property type="protein sequence ID" value="MEJ8568526.1"/>
    <property type="molecule type" value="Genomic_DNA"/>
</dbReference>
<dbReference type="InterPro" id="IPR042095">
    <property type="entry name" value="SUMF_sf"/>
</dbReference>
<name>A0AAW9RLW8_9GAMM</name>
<gene>
    <name evidence="3" type="ORF">V3330_12910</name>
</gene>
<feature type="repeat" description="TPR" evidence="1">
    <location>
        <begin position="149"/>
        <end position="182"/>
    </location>
</feature>
<dbReference type="SUPFAM" id="SSF56436">
    <property type="entry name" value="C-type lectin-like"/>
    <property type="match status" value="1"/>
</dbReference>
<organism evidence="3 4">
    <name type="scientific">Elongatibacter sediminis</name>
    <dbReference type="NCBI Taxonomy" id="3119006"/>
    <lineage>
        <taxon>Bacteria</taxon>
        <taxon>Pseudomonadati</taxon>
        <taxon>Pseudomonadota</taxon>
        <taxon>Gammaproteobacteria</taxon>
        <taxon>Chromatiales</taxon>
        <taxon>Wenzhouxiangellaceae</taxon>
        <taxon>Elongatibacter</taxon>
    </lineage>
</organism>
<keyword evidence="4" id="KW-1185">Reference proteome</keyword>
<dbReference type="Gene3D" id="1.25.40.10">
    <property type="entry name" value="Tetratricopeptide repeat domain"/>
    <property type="match status" value="1"/>
</dbReference>
<dbReference type="InterPro" id="IPR016187">
    <property type="entry name" value="CTDL_fold"/>
</dbReference>
<accession>A0AAW9RLW8</accession>
<feature type="domain" description="Sulfatase-modifying factor enzyme-like" evidence="2">
    <location>
        <begin position="269"/>
        <end position="542"/>
    </location>
</feature>
<comment type="caution">
    <text evidence="3">The sequence shown here is derived from an EMBL/GenBank/DDBJ whole genome shotgun (WGS) entry which is preliminary data.</text>
</comment>
<sequence length="544" mass="60146">MQILVPGTPGRQESLERLPDAAQQERVRQLLWEFADNPGDGELVSRLDAELEDILVQARRALEQGRTGEAGSLLDIVDDIMPKFPGLAGARAQLAQARAVDDLLAAGRGALERGDISQPEGESAWDYYRRALDADPGNAAAAEGLADVEQAMINQALVYARRGEFDAAERVLEEAGHVRPDNSLVARGRAQFDEIRLGEVQRLEARAVRAMDAGEFSTADRILIDLIALGGQDDRVKTLRRRLEEARRYGGFSPGQIIRDPFLNSDAVAPESVVVLAGSFTMGSEASEAGRAENEGPVHRVTFRSGFAIGRTEVTVEQFRVFVKESAYRTDAERNGRSTILDPFSGRLTERKNISWESNFEGRPADSDEPVIHVSWNDAQAYVEWLARGTGKSYRLPSESEFEYALRAGTTTRYWWGNGSPNSVVENLTGDGDSSRSRRQWSVSFEKYSDGFWGPAPVGAFQANPFGLFDMGGNVGEWVRDCWHDTYVRAPGDGSAWINPGCIERVIRGGYWASSPEQSRSAHRLYAKANYHDARIGFRIARDL</sequence>
<dbReference type="PROSITE" id="PS50005">
    <property type="entry name" value="TPR"/>
    <property type="match status" value="1"/>
</dbReference>
<dbReference type="Pfam" id="PF03781">
    <property type="entry name" value="FGE-sulfatase"/>
    <property type="match status" value="1"/>
</dbReference>
<dbReference type="InterPro" id="IPR019734">
    <property type="entry name" value="TPR_rpt"/>
</dbReference>
<dbReference type="SUPFAM" id="SSF48452">
    <property type="entry name" value="TPR-like"/>
    <property type="match status" value="1"/>
</dbReference>
<dbReference type="PANTHER" id="PTHR23150">
    <property type="entry name" value="SULFATASE MODIFYING FACTOR 1, 2"/>
    <property type="match status" value="1"/>
</dbReference>
<dbReference type="InterPro" id="IPR005532">
    <property type="entry name" value="SUMF_dom"/>
</dbReference>
<protein>
    <submittedName>
        <fullName evidence="3">SUMF1/EgtB/PvdO family nonheme iron enzyme</fullName>
    </submittedName>
</protein>
<evidence type="ECO:0000313" key="4">
    <source>
        <dbReference type="Proteomes" id="UP001359886"/>
    </source>
</evidence>
<dbReference type="Gene3D" id="3.90.1580.10">
    <property type="entry name" value="paralog of FGE (formylglycine-generating enzyme)"/>
    <property type="match status" value="1"/>
</dbReference>
<dbReference type="PANTHER" id="PTHR23150:SF35">
    <property type="entry name" value="BLL6746 PROTEIN"/>
    <property type="match status" value="1"/>
</dbReference>
<reference evidence="3 4" key="1">
    <citation type="submission" date="2024-02" db="EMBL/GenBank/DDBJ databases">
        <title>A novel Wenzhouxiangellaceae bacterium, isolated from coastal sediments.</title>
        <authorList>
            <person name="Du Z.-J."/>
            <person name="Ye Y.-Q."/>
            <person name="Zhang X.-Y."/>
        </authorList>
    </citation>
    <scope>NUCLEOTIDE SEQUENCE [LARGE SCALE GENOMIC DNA]</scope>
    <source>
        <strain evidence="3 4">CH-27</strain>
    </source>
</reference>
<dbReference type="InterPro" id="IPR011990">
    <property type="entry name" value="TPR-like_helical_dom_sf"/>
</dbReference>
<dbReference type="AlphaFoldDB" id="A0AAW9RLW8"/>
<keyword evidence="1" id="KW-0802">TPR repeat</keyword>
<evidence type="ECO:0000256" key="1">
    <source>
        <dbReference type="PROSITE-ProRule" id="PRU00339"/>
    </source>
</evidence>
<dbReference type="Proteomes" id="UP001359886">
    <property type="component" value="Unassembled WGS sequence"/>
</dbReference>
<dbReference type="InterPro" id="IPR051043">
    <property type="entry name" value="Sulfatase_Mod_Factor_Kinase"/>
</dbReference>
<dbReference type="RefSeq" id="WP_354695848.1">
    <property type="nucleotide sequence ID" value="NZ_JAZHOG010000008.1"/>
</dbReference>
<evidence type="ECO:0000313" key="3">
    <source>
        <dbReference type="EMBL" id="MEJ8568526.1"/>
    </source>
</evidence>